<dbReference type="AlphaFoldDB" id="A0AA94FF51"/>
<dbReference type="Proteomes" id="UP000290378">
    <property type="component" value="Unassembled WGS sequence"/>
</dbReference>
<evidence type="ECO:0000313" key="2">
    <source>
        <dbReference type="Proteomes" id="UP000290378"/>
    </source>
</evidence>
<proteinExistence type="predicted"/>
<protein>
    <submittedName>
        <fullName evidence="1">Uncharacterized protein</fullName>
    </submittedName>
</protein>
<reference evidence="1 2" key="1">
    <citation type="submission" date="2017-09" db="EMBL/GenBank/DDBJ databases">
        <title>Genomics of the genus Arcobacter.</title>
        <authorList>
            <person name="Perez-Cataluna A."/>
            <person name="Figueras M.J."/>
            <person name="Salas-Masso N."/>
        </authorList>
    </citation>
    <scope>NUCLEOTIDE SEQUENCE [LARGE SCALE GENOMIC DNA]</scope>
    <source>
        <strain evidence="1 2">CECT 7834</strain>
    </source>
</reference>
<keyword evidence="2" id="KW-1185">Reference proteome</keyword>
<evidence type="ECO:0000313" key="1">
    <source>
        <dbReference type="EMBL" id="RXI41653.1"/>
    </source>
</evidence>
<dbReference type="RefSeq" id="WP_129013323.1">
    <property type="nucleotide sequence ID" value="NZ_CBCSEI010000007.1"/>
</dbReference>
<organism evidence="1 2">
    <name type="scientific">Arcobacter cloacae</name>
    <dbReference type="NCBI Taxonomy" id="1054034"/>
    <lineage>
        <taxon>Bacteria</taxon>
        <taxon>Pseudomonadati</taxon>
        <taxon>Campylobacterota</taxon>
        <taxon>Epsilonproteobacteria</taxon>
        <taxon>Campylobacterales</taxon>
        <taxon>Arcobacteraceae</taxon>
        <taxon>Arcobacter</taxon>
    </lineage>
</organism>
<gene>
    <name evidence="1" type="ORF">CP963_05975</name>
</gene>
<accession>A0AA94FF51</accession>
<comment type="caution">
    <text evidence="1">The sequence shown here is derived from an EMBL/GenBank/DDBJ whole genome shotgun (WGS) entry which is preliminary data.</text>
</comment>
<sequence>MKDGLMGEFAKDKIQSIIKYHEDIEKKEILEADKIEYKTKKQKEFWQIQSIIGDDYLKQVIKNHLIEIEKIVLGNDEAKKEEVKRLKAQIELLEK</sequence>
<dbReference type="EMBL" id="NXII01000006">
    <property type="protein sequence ID" value="RXI41653.1"/>
    <property type="molecule type" value="Genomic_DNA"/>
</dbReference>
<name>A0AA94FF51_9BACT</name>